<evidence type="ECO:0000313" key="2">
    <source>
        <dbReference type="Proteomes" id="UP001189429"/>
    </source>
</evidence>
<reference evidence="1" key="1">
    <citation type="submission" date="2023-10" db="EMBL/GenBank/DDBJ databases">
        <authorList>
            <person name="Chen Y."/>
            <person name="Shah S."/>
            <person name="Dougan E. K."/>
            <person name="Thang M."/>
            <person name="Chan C."/>
        </authorList>
    </citation>
    <scope>NUCLEOTIDE SEQUENCE [LARGE SCALE GENOMIC DNA]</scope>
</reference>
<accession>A0ABN9SXL3</accession>
<feature type="non-terminal residue" evidence="1">
    <location>
        <position position="1"/>
    </location>
</feature>
<feature type="non-terminal residue" evidence="1">
    <location>
        <position position="62"/>
    </location>
</feature>
<proteinExistence type="predicted"/>
<dbReference type="EMBL" id="CAUYUJ010014143">
    <property type="protein sequence ID" value="CAK0837311.1"/>
    <property type="molecule type" value="Genomic_DNA"/>
</dbReference>
<sequence length="62" mass="6873">GRQRWSHVWDIALAQAAAYRSLARAGRPRKGKAAMGKARRSLELASAVARVTERALDSRLRT</sequence>
<evidence type="ECO:0000313" key="1">
    <source>
        <dbReference type="EMBL" id="CAK0837311.1"/>
    </source>
</evidence>
<keyword evidence="2" id="KW-1185">Reference proteome</keyword>
<gene>
    <name evidence="1" type="ORF">PCOR1329_LOCUS33541</name>
</gene>
<dbReference type="Proteomes" id="UP001189429">
    <property type="component" value="Unassembled WGS sequence"/>
</dbReference>
<comment type="caution">
    <text evidence="1">The sequence shown here is derived from an EMBL/GenBank/DDBJ whole genome shotgun (WGS) entry which is preliminary data.</text>
</comment>
<name>A0ABN9SXL3_9DINO</name>
<protein>
    <submittedName>
        <fullName evidence="1">Uncharacterized protein</fullName>
    </submittedName>
</protein>
<organism evidence="1 2">
    <name type="scientific">Prorocentrum cordatum</name>
    <dbReference type="NCBI Taxonomy" id="2364126"/>
    <lineage>
        <taxon>Eukaryota</taxon>
        <taxon>Sar</taxon>
        <taxon>Alveolata</taxon>
        <taxon>Dinophyceae</taxon>
        <taxon>Prorocentrales</taxon>
        <taxon>Prorocentraceae</taxon>
        <taxon>Prorocentrum</taxon>
    </lineage>
</organism>